<reference evidence="18 19" key="1">
    <citation type="submission" date="2020-08" db="EMBL/GenBank/DDBJ databases">
        <authorList>
            <person name="Hejnol A."/>
        </authorList>
    </citation>
    <scope>NUCLEOTIDE SEQUENCE [LARGE SCALE GENOMIC DNA]</scope>
</reference>
<evidence type="ECO:0000256" key="3">
    <source>
        <dbReference type="ARBA" id="ARBA00004846"/>
    </source>
</evidence>
<dbReference type="InterPro" id="IPR012258">
    <property type="entry name" value="Acyl-CoA_oxidase"/>
</dbReference>
<dbReference type="InterPro" id="IPR006091">
    <property type="entry name" value="Acyl-CoA_Oxase/DH_mid-dom"/>
</dbReference>
<comment type="subcellular location">
    <subcellularLocation>
        <location evidence="2">Peroxisome</location>
    </subcellularLocation>
</comment>
<dbReference type="GO" id="GO:0055088">
    <property type="term" value="P:lipid homeostasis"/>
    <property type="evidence" value="ECO:0007669"/>
    <property type="project" value="TreeGrafter"/>
</dbReference>
<dbReference type="InterPro" id="IPR046373">
    <property type="entry name" value="Acyl-CoA_Oxase/DH_mid-dom_sf"/>
</dbReference>
<evidence type="ECO:0000256" key="4">
    <source>
        <dbReference type="ARBA" id="ARBA00006288"/>
    </source>
</evidence>
<dbReference type="FunFam" id="2.40.110.10:FF:000003">
    <property type="entry name" value="Acyl-coenzyme A oxidase"/>
    <property type="match status" value="1"/>
</dbReference>
<keyword evidence="10" id="KW-0576">Peroxisome</keyword>
<dbReference type="AlphaFoldDB" id="A0A7I8W7K5"/>
<proteinExistence type="inferred from homology"/>
<keyword evidence="7" id="KW-0276">Fatty acid metabolism</keyword>
<feature type="binding site" evidence="13">
    <location>
        <position position="140"/>
    </location>
    <ligand>
        <name>FAD</name>
        <dbReference type="ChEBI" id="CHEBI:57692"/>
    </ligand>
</feature>
<dbReference type="Gene3D" id="2.40.110.10">
    <property type="entry name" value="Butyryl-CoA Dehydrogenase, subunit A, domain 2"/>
    <property type="match status" value="1"/>
</dbReference>
<evidence type="ECO:0000256" key="11">
    <source>
        <dbReference type="PIRNR" id="PIRNR000168"/>
    </source>
</evidence>
<evidence type="ECO:0000259" key="16">
    <source>
        <dbReference type="Pfam" id="PF14749"/>
    </source>
</evidence>
<evidence type="ECO:0000256" key="12">
    <source>
        <dbReference type="PIRSR" id="PIRSR000168-1"/>
    </source>
</evidence>
<dbReference type="FunFam" id="1.20.140.10:FF:000013">
    <property type="entry name" value="Acyl-coenzyme A oxidase"/>
    <property type="match status" value="1"/>
</dbReference>
<comment type="similarity">
    <text evidence="4 11">Belongs to the acyl-CoA oxidase family.</text>
</comment>
<dbReference type="Pfam" id="PF02770">
    <property type="entry name" value="Acyl-CoA_dh_M"/>
    <property type="match status" value="1"/>
</dbReference>
<evidence type="ECO:0000256" key="2">
    <source>
        <dbReference type="ARBA" id="ARBA00004275"/>
    </source>
</evidence>
<evidence type="ECO:0000259" key="17">
    <source>
        <dbReference type="Pfam" id="PF22924"/>
    </source>
</evidence>
<dbReference type="Pfam" id="PF22924">
    <property type="entry name" value="ACOX_C_alpha1"/>
    <property type="match status" value="1"/>
</dbReference>
<feature type="binding site" evidence="13">
    <location>
        <position position="179"/>
    </location>
    <ligand>
        <name>FAD</name>
        <dbReference type="ChEBI" id="CHEBI:57692"/>
    </ligand>
</feature>
<comment type="cofactor">
    <cofactor evidence="1">
        <name>FAD</name>
        <dbReference type="ChEBI" id="CHEBI:57692"/>
    </cofactor>
</comment>
<accession>A0A7I8W7K5</accession>
<evidence type="ECO:0000256" key="10">
    <source>
        <dbReference type="ARBA" id="ARBA00023140"/>
    </source>
</evidence>
<dbReference type="SUPFAM" id="SSF47203">
    <property type="entry name" value="Acyl-CoA dehydrogenase C-terminal domain-like"/>
    <property type="match status" value="2"/>
</dbReference>
<sequence>MTKPTINPDLEVERRNASFNVSKMTEFLHGGVQQLKRVKQIKKQLLGEKIFGITSNGKSAEEIYDLSVKKNVILFELVAKYNWNIDDLTIAHELLTTGLPLSLQIMMFIPTLERLCTDEQKQKWLPLAKSYKLLGTYAQTELGHGTNIRDLKTRADFDQENNQFVLNNPFPDGIKWWPGGLGKTMNCAIVLASLYVDNQYKGLEAFLVPIRDMETHEPLLGVQVGDIGPKMGLLGSDNGYLILKNVRIPRTNMLMKYSEVDRNGRYIQHGDPKANYGAMTLLRSGFVRISALGLQAAATISGRYSCVRRQGHLDSKGEEVKVMDYVTQQYKITGNIVNAYALTLISMSTADYYHKVFQEISVDNWTNLLELHTITCGLKAFCSEISSDGIEVSRRACGGHGYLASSGLSNLYVDHLPVVTVEGENTILYLQVARYILKKVSSFALKGEGLPPSLQYVSEPTNGPISIETLTGLCKILQIRSSFQAKRVAEKFQNLLMSGENQGIAWNKCSQELVNAAKAHVECIGADMFMRAFQKSSTIYPDLVPMLEKLLKVYFYQRILEGAIDYVESGAVTIKNLDVIRERHCEYLTSLRKDVIPLVDAFDMEDEQLKSAIGCYDGWAYDRLYNEAQISPLNKLQVQPAFQKYIKPLQIKSKL</sequence>
<evidence type="ECO:0000256" key="7">
    <source>
        <dbReference type="ARBA" id="ARBA00022832"/>
    </source>
</evidence>
<name>A0A7I8W7K5_9ANNE</name>
<evidence type="ECO:0000313" key="19">
    <source>
        <dbReference type="Proteomes" id="UP000549394"/>
    </source>
</evidence>
<protein>
    <recommendedName>
        <fullName evidence="11">Acyl-coenzyme A oxidase</fullName>
    </recommendedName>
</protein>
<evidence type="ECO:0000256" key="13">
    <source>
        <dbReference type="PIRSR" id="PIRSR000168-2"/>
    </source>
</evidence>
<dbReference type="Gene3D" id="1.10.540.10">
    <property type="entry name" value="Acyl-CoA dehydrogenase/oxidase, N-terminal domain"/>
    <property type="match status" value="1"/>
</dbReference>
<comment type="caution">
    <text evidence="18">The sequence shown here is derived from an EMBL/GenBank/DDBJ whole genome shotgun (WGS) entry which is preliminary data.</text>
</comment>
<dbReference type="OrthoDB" id="538336at2759"/>
<dbReference type="InterPro" id="IPR037069">
    <property type="entry name" value="AcylCoA_DH/ox_N_sf"/>
</dbReference>
<evidence type="ECO:0000256" key="8">
    <source>
        <dbReference type="ARBA" id="ARBA00023002"/>
    </source>
</evidence>
<dbReference type="EMBL" id="CAJFCJ010000019">
    <property type="protein sequence ID" value="CAD5123903.1"/>
    <property type="molecule type" value="Genomic_DNA"/>
</dbReference>
<keyword evidence="8" id="KW-0560">Oxidoreductase</keyword>
<evidence type="ECO:0000256" key="9">
    <source>
        <dbReference type="ARBA" id="ARBA00023098"/>
    </source>
</evidence>
<evidence type="ECO:0000259" key="14">
    <source>
        <dbReference type="Pfam" id="PF01756"/>
    </source>
</evidence>
<evidence type="ECO:0000256" key="1">
    <source>
        <dbReference type="ARBA" id="ARBA00001974"/>
    </source>
</evidence>
<evidence type="ECO:0000256" key="6">
    <source>
        <dbReference type="ARBA" id="ARBA00022827"/>
    </source>
</evidence>
<dbReference type="InterPro" id="IPR002655">
    <property type="entry name" value="Acyl-CoA_oxidase_C"/>
</dbReference>
<dbReference type="Pfam" id="PF01756">
    <property type="entry name" value="ACOX"/>
    <property type="match status" value="1"/>
</dbReference>
<feature type="domain" description="Acyl-CoA oxidase C-alpha1" evidence="17">
    <location>
        <begin position="276"/>
        <end position="437"/>
    </location>
</feature>
<feature type="active site" description="Proton acceptor" evidence="12">
    <location>
        <position position="422"/>
    </location>
</feature>
<dbReference type="GO" id="GO:0005777">
    <property type="term" value="C:peroxisome"/>
    <property type="evidence" value="ECO:0007669"/>
    <property type="project" value="UniProtKB-SubCell"/>
</dbReference>
<keyword evidence="5 11" id="KW-0285">Flavoprotein</keyword>
<keyword evidence="6 11" id="KW-0274">FAD</keyword>
<dbReference type="GO" id="GO:0033540">
    <property type="term" value="P:fatty acid beta-oxidation using acyl-CoA oxidase"/>
    <property type="evidence" value="ECO:0007669"/>
    <property type="project" value="TreeGrafter"/>
</dbReference>
<dbReference type="GO" id="GO:0005504">
    <property type="term" value="F:fatty acid binding"/>
    <property type="evidence" value="ECO:0007669"/>
    <property type="project" value="TreeGrafter"/>
</dbReference>
<dbReference type="PIRSF" id="PIRSF000168">
    <property type="entry name" value="Acyl-CoA_oxidase"/>
    <property type="match status" value="1"/>
</dbReference>
<feature type="domain" description="Acyl-coenzyme A oxidase N-terminal" evidence="16">
    <location>
        <begin position="20"/>
        <end position="133"/>
    </location>
</feature>
<keyword evidence="9" id="KW-0443">Lipid metabolism</keyword>
<dbReference type="PANTHER" id="PTHR10909:SF250">
    <property type="entry name" value="PEROXISOMAL ACYL-COENZYME A OXIDASE 1"/>
    <property type="match status" value="1"/>
</dbReference>
<dbReference type="Pfam" id="PF14749">
    <property type="entry name" value="Acyl-CoA_ox_N"/>
    <property type="match status" value="1"/>
</dbReference>
<dbReference type="PANTHER" id="PTHR10909">
    <property type="entry name" value="ELECTRON TRANSPORT OXIDOREDUCTASE"/>
    <property type="match status" value="1"/>
</dbReference>
<dbReference type="InterPro" id="IPR036250">
    <property type="entry name" value="AcylCo_DH-like_C"/>
</dbReference>
<keyword evidence="19" id="KW-1185">Reference proteome</keyword>
<evidence type="ECO:0000313" key="18">
    <source>
        <dbReference type="EMBL" id="CAD5123903.1"/>
    </source>
</evidence>
<gene>
    <name evidence="18" type="ORF">DGYR_LOCUS11531</name>
</gene>
<dbReference type="InterPro" id="IPR029320">
    <property type="entry name" value="Acyl-CoA_ox_N"/>
</dbReference>
<evidence type="ECO:0000259" key="15">
    <source>
        <dbReference type="Pfam" id="PF02770"/>
    </source>
</evidence>
<dbReference type="InterPro" id="IPR055060">
    <property type="entry name" value="ACOX_C_alpha1"/>
</dbReference>
<dbReference type="InterPro" id="IPR009100">
    <property type="entry name" value="AcylCoA_DH/oxidase_NM_dom_sf"/>
</dbReference>
<dbReference type="SUPFAM" id="SSF56645">
    <property type="entry name" value="Acyl-CoA dehydrogenase NM domain-like"/>
    <property type="match status" value="1"/>
</dbReference>
<dbReference type="GO" id="GO:0003997">
    <property type="term" value="F:acyl-CoA oxidase activity"/>
    <property type="evidence" value="ECO:0007669"/>
    <property type="project" value="InterPro"/>
</dbReference>
<dbReference type="Proteomes" id="UP000549394">
    <property type="component" value="Unassembled WGS sequence"/>
</dbReference>
<organism evidence="18 19">
    <name type="scientific">Dimorphilus gyrociliatus</name>
    <dbReference type="NCBI Taxonomy" id="2664684"/>
    <lineage>
        <taxon>Eukaryota</taxon>
        <taxon>Metazoa</taxon>
        <taxon>Spiralia</taxon>
        <taxon>Lophotrochozoa</taxon>
        <taxon>Annelida</taxon>
        <taxon>Polychaeta</taxon>
        <taxon>Polychaeta incertae sedis</taxon>
        <taxon>Dinophilidae</taxon>
        <taxon>Dimorphilus</taxon>
    </lineage>
</organism>
<evidence type="ECO:0000256" key="5">
    <source>
        <dbReference type="ARBA" id="ARBA00022630"/>
    </source>
</evidence>
<comment type="pathway">
    <text evidence="3">Lipid metabolism; peroxisomal fatty acid beta-oxidation.</text>
</comment>
<feature type="domain" description="Acyl-CoA oxidase C-terminal" evidence="14">
    <location>
        <begin position="472"/>
        <end position="649"/>
    </location>
</feature>
<dbReference type="Gene3D" id="1.20.140.10">
    <property type="entry name" value="Butyryl-CoA Dehydrogenase, subunit A, domain 3"/>
    <property type="match status" value="2"/>
</dbReference>
<dbReference type="GO" id="GO:0071949">
    <property type="term" value="F:FAD binding"/>
    <property type="evidence" value="ECO:0007669"/>
    <property type="project" value="InterPro"/>
</dbReference>
<feature type="domain" description="Acyl-CoA oxidase/dehydrogenase middle" evidence="15">
    <location>
        <begin position="137"/>
        <end position="246"/>
    </location>
</feature>